<dbReference type="PANTHER" id="PTHR43022:SF1">
    <property type="entry name" value="PROTEIN SMF"/>
    <property type="match status" value="1"/>
</dbReference>
<dbReference type="Pfam" id="PF02481">
    <property type="entry name" value="DNA_processg_A"/>
    <property type="match status" value="1"/>
</dbReference>
<accession>A0A2T1HMC6</accession>
<dbReference type="Gene3D" id="1.10.10.10">
    <property type="entry name" value="Winged helix-like DNA-binding domain superfamily/Winged helix DNA-binding domain"/>
    <property type="match status" value="1"/>
</dbReference>
<dbReference type="NCBIfam" id="TIGR00732">
    <property type="entry name" value="dprA"/>
    <property type="match status" value="1"/>
</dbReference>
<protein>
    <submittedName>
        <fullName evidence="4">DNA-protecting protein DprA</fullName>
    </submittedName>
</protein>
<reference evidence="5" key="1">
    <citation type="submission" date="2018-03" db="EMBL/GenBank/DDBJ databases">
        <authorList>
            <person name="Sun L."/>
            <person name="Liu H."/>
            <person name="Chen W."/>
            <person name="Huang K."/>
            <person name="Liu W."/>
            <person name="Gao X."/>
        </authorList>
    </citation>
    <scope>NUCLEOTIDE SEQUENCE [LARGE SCALE GENOMIC DNA]</scope>
    <source>
        <strain evidence="5">SH9</strain>
    </source>
</reference>
<dbReference type="AlphaFoldDB" id="A0A2T1HMC6"/>
<dbReference type="RefSeq" id="WP_106340035.1">
    <property type="nucleotide sequence ID" value="NZ_PVZS01000037.1"/>
</dbReference>
<dbReference type="SUPFAM" id="SSF102405">
    <property type="entry name" value="MCP/YpsA-like"/>
    <property type="match status" value="1"/>
</dbReference>
<name>A0A2T1HMC6_9HYPH</name>
<dbReference type="Pfam" id="PF21102">
    <property type="entry name" value="DprA_N"/>
    <property type="match status" value="1"/>
</dbReference>
<dbReference type="InterPro" id="IPR041614">
    <property type="entry name" value="DprA_WH"/>
</dbReference>
<sequence length="424" mass="44542">MSLDAGRPVPGLTDAQRFDWLRLIRSENIGPRTFRALINHFGGAGAALEGLPDYIRSRGGKPIRICPVADAEREWEAARRMGVRFIASGEVDYPAALRAIDSAPPLIAVRGQFPALHRPCVAVVGSRNASANGQQIAIKMSRELAAAGFTVVSGLARGIDARAHEVTMDSGTAAVLAGGHDRLYPAEHAPLLERILERGAVVSEMPMGWEPRGRDFPRRNRIVSGLSLGVLVVEAARKSGSLITARFALEQGREVFAVPGSPLDPRAAGTNDLLRQGATFTTSAEDVIAALQPLIEQGPGAGAIRDTGQDGAAQEPLWDELDLFGDVPPPPTVAVEGYAFEEAAASVDAAHPGSDDRDATIVVGNLLGPAPIGLDDLVRSSGLTVGAVRSALIDLEVAGRIERHGAGLVSLRPGPAERGSERPA</sequence>
<dbReference type="OrthoDB" id="9785707at2"/>
<comment type="similarity">
    <text evidence="1">Belongs to the DprA/Smf family.</text>
</comment>
<dbReference type="InterPro" id="IPR003488">
    <property type="entry name" value="DprA"/>
</dbReference>
<proteinExistence type="inferred from homology"/>
<gene>
    <name evidence="4" type="primary">dprA</name>
    <name evidence="4" type="ORF">SLNSH_22020</name>
</gene>
<dbReference type="Gene3D" id="3.40.50.450">
    <property type="match status" value="1"/>
</dbReference>
<evidence type="ECO:0000313" key="5">
    <source>
        <dbReference type="Proteomes" id="UP000239772"/>
    </source>
</evidence>
<dbReference type="Pfam" id="PF17782">
    <property type="entry name" value="WHD_DprA"/>
    <property type="match status" value="1"/>
</dbReference>
<feature type="domain" description="DprA winged helix" evidence="3">
    <location>
        <begin position="356"/>
        <end position="407"/>
    </location>
</feature>
<dbReference type="Proteomes" id="UP000239772">
    <property type="component" value="Unassembled WGS sequence"/>
</dbReference>
<dbReference type="InterPro" id="IPR036388">
    <property type="entry name" value="WH-like_DNA-bd_sf"/>
</dbReference>
<evidence type="ECO:0000259" key="2">
    <source>
        <dbReference type="Pfam" id="PF02481"/>
    </source>
</evidence>
<evidence type="ECO:0000259" key="3">
    <source>
        <dbReference type="Pfam" id="PF17782"/>
    </source>
</evidence>
<evidence type="ECO:0000313" key="4">
    <source>
        <dbReference type="EMBL" id="PSC02803.1"/>
    </source>
</evidence>
<comment type="caution">
    <text evidence="4">The sequence shown here is derived from an EMBL/GenBank/DDBJ whole genome shotgun (WGS) entry which is preliminary data.</text>
</comment>
<feature type="domain" description="Smf/DprA SLOG" evidence="2">
    <location>
        <begin position="85"/>
        <end position="291"/>
    </location>
</feature>
<dbReference type="PANTHER" id="PTHR43022">
    <property type="entry name" value="PROTEIN SMF"/>
    <property type="match status" value="1"/>
</dbReference>
<keyword evidence="5" id="KW-1185">Reference proteome</keyword>
<dbReference type="InterPro" id="IPR057666">
    <property type="entry name" value="DrpA_SLOG"/>
</dbReference>
<evidence type="ECO:0000256" key="1">
    <source>
        <dbReference type="ARBA" id="ARBA00006525"/>
    </source>
</evidence>
<dbReference type="GO" id="GO:0009294">
    <property type="term" value="P:DNA-mediated transformation"/>
    <property type="evidence" value="ECO:0007669"/>
    <property type="project" value="InterPro"/>
</dbReference>
<dbReference type="EMBL" id="PVZS01000037">
    <property type="protein sequence ID" value="PSC02803.1"/>
    <property type="molecule type" value="Genomic_DNA"/>
</dbReference>
<organism evidence="4 5">
    <name type="scientific">Alsobacter soli</name>
    <dbReference type="NCBI Taxonomy" id="2109933"/>
    <lineage>
        <taxon>Bacteria</taxon>
        <taxon>Pseudomonadati</taxon>
        <taxon>Pseudomonadota</taxon>
        <taxon>Alphaproteobacteria</taxon>
        <taxon>Hyphomicrobiales</taxon>
        <taxon>Alsobacteraceae</taxon>
        <taxon>Alsobacter</taxon>
    </lineage>
</organism>